<proteinExistence type="predicted"/>
<evidence type="ECO:0000256" key="1">
    <source>
        <dbReference type="SAM" id="Phobius"/>
    </source>
</evidence>
<dbReference type="Proteomes" id="UP000475214">
    <property type="component" value="Unassembled WGS sequence"/>
</dbReference>
<feature type="transmembrane region" description="Helical" evidence="1">
    <location>
        <begin position="93"/>
        <end position="118"/>
    </location>
</feature>
<keyword evidence="3" id="KW-1185">Reference proteome</keyword>
<evidence type="ECO:0000313" key="2">
    <source>
        <dbReference type="EMBL" id="NEE01459.1"/>
    </source>
</evidence>
<dbReference type="Pfam" id="PF06197">
    <property type="entry name" value="DUF998"/>
    <property type="match status" value="1"/>
</dbReference>
<protein>
    <submittedName>
        <fullName evidence="2">DUF998 domain-containing protein</fullName>
    </submittedName>
</protein>
<dbReference type="AlphaFoldDB" id="A0A6L9S8R9"/>
<keyword evidence="1" id="KW-0472">Membrane</keyword>
<evidence type="ECO:0000313" key="3">
    <source>
        <dbReference type="Proteomes" id="UP000475214"/>
    </source>
</evidence>
<keyword evidence="1" id="KW-0812">Transmembrane</keyword>
<gene>
    <name evidence="2" type="ORF">G1H10_14890</name>
</gene>
<feature type="transmembrane region" description="Helical" evidence="1">
    <location>
        <begin position="209"/>
        <end position="228"/>
    </location>
</feature>
<dbReference type="InterPro" id="IPR009339">
    <property type="entry name" value="DUF998"/>
</dbReference>
<feature type="transmembrane region" description="Helical" evidence="1">
    <location>
        <begin position="125"/>
        <end position="143"/>
    </location>
</feature>
<dbReference type="RefSeq" id="WP_163739079.1">
    <property type="nucleotide sequence ID" value="NZ_JAAGOA010000009.1"/>
</dbReference>
<organism evidence="2 3">
    <name type="scientific">Phytoactinopolyspora halotolerans</name>
    <dbReference type="NCBI Taxonomy" id="1981512"/>
    <lineage>
        <taxon>Bacteria</taxon>
        <taxon>Bacillati</taxon>
        <taxon>Actinomycetota</taxon>
        <taxon>Actinomycetes</taxon>
        <taxon>Jiangellales</taxon>
        <taxon>Jiangellaceae</taxon>
        <taxon>Phytoactinopolyspora</taxon>
    </lineage>
</organism>
<comment type="caution">
    <text evidence="2">The sequence shown here is derived from an EMBL/GenBank/DDBJ whole genome shotgun (WGS) entry which is preliminary data.</text>
</comment>
<name>A0A6L9S8R9_9ACTN</name>
<accession>A0A6L9S8R9</accession>
<reference evidence="2 3" key="1">
    <citation type="submission" date="2020-02" db="EMBL/GenBank/DDBJ databases">
        <authorList>
            <person name="Li X.-J."/>
            <person name="Han X.-M."/>
        </authorList>
    </citation>
    <scope>NUCLEOTIDE SEQUENCE [LARGE SCALE GENOMIC DNA]</scope>
    <source>
        <strain evidence="2 3">CCTCC AB 2017055</strain>
    </source>
</reference>
<sequence length="282" mass="30299">MISWLGYRSGDPRLIGREEARRRLDEWGEQFFMVARLAQWSRTRTIFTWIAMASIGGALIFTLGWLIAGRLQDHYNPRSDYISSLAAVGAVDAWIMILALVVFGLSVISLGAGLILSLNDTFGRIGSLGVLASGLGVMLVGIMRHDCGVQLPTCSFKVSMGEISGYHAVHDVVAATTFVVAGASQLLISRSAKRSEGWRHLRIPSAVSGGLTLGLFLLMSSPALVSWVGVLQRGIALVASLWVSALGVHLYWMRGRRRNALTSAAVHRADAGGGARSPAARV</sequence>
<feature type="transmembrane region" description="Helical" evidence="1">
    <location>
        <begin position="46"/>
        <end position="68"/>
    </location>
</feature>
<dbReference type="EMBL" id="JAAGOA010000009">
    <property type="protein sequence ID" value="NEE01459.1"/>
    <property type="molecule type" value="Genomic_DNA"/>
</dbReference>
<feature type="transmembrane region" description="Helical" evidence="1">
    <location>
        <begin position="163"/>
        <end position="188"/>
    </location>
</feature>
<keyword evidence="1" id="KW-1133">Transmembrane helix</keyword>
<feature type="transmembrane region" description="Helical" evidence="1">
    <location>
        <begin position="234"/>
        <end position="252"/>
    </location>
</feature>